<evidence type="ECO:0000256" key="1">
    <source>
        <dbReference type="SAM" id="MobiDB-lite"/>
    </source>
</evidence>
<evidence type="ECO:0000313" key="3">
    <source>
        <dbReference type="EMBL" id="QHT19404.1"/>
    </source>
</evidence>
<protein>
    <submittedName>
        <fullName evidence="3">Uncharacterized protein</fullName>
    </submittedName>
</protein>
<feature type="transmembrane region" description="Helical" evidence="2">
    <location>
        <begin position="221"/>
        <end position="239"/>
    </location>
</feature>
<accession>A0A6C0DS74</accession>
<proteinExistence type="predicted"/>
<organism evidence="3">
    <name type="scientific">viral metagenome</name>
    <dbReference type="NCBI Taxonomy" id="1070528"/>
    <lineage>
        <taxon>unclassified sequences</taxon>
        <taxon>metagenomes</taxon>
        <taxon>organismal metagenomes</taxon>
    </lineage>
</organism>
<dbReference type="EMBL" id="MN739665">
    <property type="protein sequence ID" value="QHT19404.1"/>
    <property type="molecule type" value="Genomic_DNA"/>
</dbReference>
<name>A0A6C0DS74_9ZZZZ</name>
<keyword evidence="2" id="KW-0472">Membrane</keyword>
<dbReference type="AlphaFoldDB" id="A0A6C0DS74"/>
<sequence length="277" mass="30221">MSYCSIEEAFQTNSYDSVLPPMRSQLENPGSSGEKGRLKPRRAKRSNLPPQEPSVIEPDRPAHRPRPDAELLGGAPERNDTTTSISSYLIGAADPAEDYFPYPNGGGDEPGFDKQFMLEPNWYEQFQSRTPSPSAETPPLPGASVDGHSTLYQRVPQHDRKTTTYGTDMLRNMVAKAERPHVSFGAAAAGGDPDLQKRINELYNKIDQLEIGRSESNHIEIILFVMTGIFVLLLLDLLLKQGARAIGSIATAAAVPMLRMGGAGGGYGGGFNHPFFF</sequence>
<reference evidence="3" key="1">
    <citation type="journal article" date="2020" name="Nature">
        <title>Giant virus diversity and host interactions through global metagenomics.</title>
        <authorList>
            <person name="Schulz F."/>
            <person name="Roux S."/>
            <person name="Paez-Espino D."/>
            <person name="Jungbluth S."/>
            <person name="Walsh D.A."/>
            <person name="Denef V.J."/>
            <person name="McMahon K.D."/>
            <person name="Konstantinidis K.T."/>
            <person name="Eloe-Fadrosh E.A."/>
            <person name="Kyrpides N.C."/>
            <person name="Woyke T."/>
        </authorList>
    </citation>
    <scope>NUCLEOTIDE SEQUENCE</scope>
    <source>
        <strain evidence="3">GVMAG-M-3300023174-57</strain>
    </source>
</reference>
<keyword evidence="2" id="KW-0812">Transmembrane</keyword>
<feature type="compositionally biased region" description="Basic and acidic residues" evidence="1">
    <location>
        <begin position="57"/>
        <end position="69"/>
    </location>
</feature>
<evidence type="ECO:0000256" key="2">
    <source>
        <dbReference type="SAM" id="Phobius"/>
    </source>
</evidence>
<feature type="region of interest" description="Disordered" evidence="1">
    <location>
        <begin position="1"/>
        <end position="82"/>
    </location>
</feature>
<keyword evidence="2" id="KW-1133">Transmembrane helix</keyword>